<accession>C4QXX3</accession>
<dbReference type="SMART" id="SM00033">
    <property type="entry name" value="CH"/>
    <property type="match status" value="2"/>
</dbReference>
<keyword evidence="6" id="KW-1185">Reference proteome</keyword>
<proteinExistence type="predicted"/>
<gene>
    <name evidence="5" type="ordered locus">PAS_chr1-4_0263</name>
</gene>
<dbReference type="PROSITE" id="PS00020">
    <property type="entry name" value="ACTININ_2"/>
    <property type="match status" value="1"/>
</dbReference>
<dbReference type="Gene3D" id="1.10.238.10">
    <property type="entry name" value="EF-hand"/>
    <property type="match status" value="1"/>
</dbReference>
<protein>
    <submittedName>
        <fullName evidence="5">Protein required for maturation of the 25S and 5.8S ribosomal RNAs</fullName>
    </submittedName>
</protein>
<dbReference type="Pfam" id="PF00307">
    <property type="entry name" value="CH"/>
    <property type="match status" value="2"/>
</dbReference>
<dbReference type="STRING" id="644223.C4QXX3"/>
<dbReference type="GeneID" id="8196935"/>
<dbReference type="PROSITE" id="PS50222">
    <property type="entry name" value="EF_HAND_2"/>
    <property type="match status" value="1"/>
</dbReference>
<dbReference type="KEGG" id="ppa:PAS_chr1-4_0263"/>
<evidence type="ECO:0000259" key="4">
    <source>
        <dbReference type="PROSITE" id="PS50222"/>
    </source>
</evidence>
<dbReference type="RefSeq" id="XP_002490377.1">
    <property type="nucleotide sequence ID" value="XM_002490332.1"/>
</dbReference>
<dbReference type="Gene3D" id="1.10.418.10">
    <property type="entry name" value="Calponin-like domain"/>
    <property type="match status" value="2"/>
</dbReference>
<evidence type="ECO:0000256" key="1">
    <source>
        <dbReference type="ARBA" id="ARBA00022737"/>
    </source>
</evidence>
<evidence type="ECO:0000313" key="5">
    <source>
        <dbReference type="EMBL" id="CAY68096.1"/>
    </source>
</evidence>
<dbReference type="InterPro" id="IPR001715">
    <property type="entry name" value="CH_dom"/>
</dbReference>
<dbReference type="AlphaFoldDB" id="C4QXX3"/>
<dbReference type="SMR" id="C4QXX3"/>
<reference evidence="5 6" key="1">
    <citation type="journal article" date="2009" name="Nat. Biotechnol.">
        <title>Genome sequence of the recombinant protein production host Pichia pastoris.</title>
        <authorList>
            <person name="De Schutter K."/>
            <person name="Lin Y.C."/>
            <person name="Tiels P."/>
            <person name="Van Hecke A."/>
            <person name="Glinka S."/>
            <person name="Weber-Lehmann J."/>
            <person name="Rouze P."/>
            <person name="Van de Peer Y."/>
            <person name="Callewaert N."/>
        </authorList>
    </citation>
    <scope>NUCLEOTIDE SEQUENCE [LARGE SCALE GENOMIC DNA]</scope>
    <source>
        <strain evidence="6">GS115 / ATCC 20864</strain>
    </source>
</reference>
<dbReference type="PROSITE" id="PS00019">
    <property type="entry name" value="ACTININ_1"/>
    <property type="match status" value="1"/>
</dbReference>
<organism evidence="5 6">
    <name type="scientific">Komagataella phaffii (strain GS115 / ATCC 20864)</name>
    <name type="common">Yeast</name>
    <name type="synonym">Pichia pastoris</name>
    <dbReference type="NCBI Taxonomy" id="644223"/>
    <lineage>
        <taxon>Eukaryota</taxon>
        <taxon>Fungi</taxon>
        <taxon>Dikarya</taxon>
        <taxon>Ascomycota</taxon>
        <taxon>Saccharomycotina</taxon>
        <taxon>Pichiomycetes</taxon>
        <taxon>Pichiales</taxon>
        <taxon>Pichiaceae</taxon>
        <taxon>Komagataella</taxon>
    </lineage>
</organism>
<keyword evidence="1" id="KW-0677">Repeat</keyword>
<feature type="domain" description="Calponin-homology (CH)" evidence="3">
    <location>
        <begin position="129"/>
        <end position="233"/>
    </location>
</feature>
<name>C4QXX3_KOMPG</name>
<dbReference type="Proteomes" id="UP000000314">
    <property type="component" value="Chromosome 1"/>
</dbReference>
<feature type="domain" description="EF-hand" evidence="4">
    <location>
        <begin position="537"/>
        <end position="572"/>
    </location>
</feature>
<evidence type="ECO:0000313" key="6">
    <source>
        <dbReference type="Proteomes" id="UP000000314"/>
    </source>
</evidence>
<dbReference type="InterPro" id="IPR036872">
    <property type="entry name" value="CH_dom_sf"/>
</dbReference>
<dbReference type="InterPro" id="IPR002048">
    <property type="entry name" value="EF_hand_dom"/>
</dbReference>
<dbReference type="PROSITE" id="PS50021">
    <property type="entry name" value="CH"/>
    <property type="match status" value="2"/>
</dbReference>
<dbReference type="GO" id="GO:0007010">
    <property type="term" value="P:cytoskeleton organization"/>
    <property type="evidence" value="ECO:0007669"/>
    <property type="project" value="UniProtKB-ARBA"/>
</dbReference>
<dbReference type="SUPFAM" id="SSF47473">
    <property type="entry name" value="EF-hand"/>
    <property type="match status" value="1"/>
</dbReference>
<dbReference type="InterPro" id="IPR011992">
    <property type="entry name" value="EF-hand-dom_pair"/>
</dbReference>
<evidence type="ECO:0000259" key="3">
    <source>
        <dbReference type="PROSITE" id="PS50021"/>
    </source>
</evidence>
<dbReference type="OrthoDB" id="10017054at2759"/>
<sequence length="674" mass="78292">MAKTDWVETQTRTFTNWINSKLRSIDEAPIKDIRKDFSDGLKLLKLLYALSEDTSLQPVHSRPFLSVQKMENVAVSLEFMKFNGLQLHNIGSDDIVEGNLKLLLGLIWTIISHYTIVKHSSDSKDRGFGDKRSFLLAWVQSVTSKYNVHVSNFSTSWNDGKALSALYAAHCSGKFQFSNQDWSDRKLVITTVLTLAEHELCIPKLIQPQDLLQVEPDEKSVMLYIVEWYMRFAHTSESSLGSISRSASANFSIDEPNTPDTEYTIDEQLHITKFVKVTESLKRLQGAFDTRAEALVERIKLWIRHFETLYLKYDEYEKLDEIDTQSIDKLVDILVKERSNLLDFSSSEKLPMLQERVELRTLLSKIKIKTSRYAFAPYNPDITLHDIDNLWTSLLQIESTFSTITDDLTRNAQATVYSRFFSKVNEFQQHVFTQNKKLFEVLSMDSLEYQVEELKKLSEQIKKFDSLFLELSLLFEKLEKYHTAHLLTNMEYDECKLQFNELENWLTNIFKLQIIDRLKFIEEEYACSTDSYDIPDWQLNNCKQLFQECDIGAKGYLNKSEFTTCMERVFNDDNKLPVSEIHEIFESDINQNNNTLRGLKLEAFLSTVGSLLENETIELDKELSSSLQKYFKTLNENAQGYDKVQQIVTELTNAPLSQFVVDLERLSIDSRNEQ</sequence>
<dbReference type="eggNOG" id="KOG0035">
    <property type="taxonomic scope" value="Eukaryota"/>
</dbReference>
<dbReference type="PANTHER" id="PTHR11915">
    <property type="entry name" value="SPECTRIN/FILAMIN RELATED CYTOSKELETAL PROTEIN"/>
    <property type="match status" value="1"/>
</dbReference>
<dbReference type="GO" id="GO:0005509">
    <property type="term" value="F:calcium ion binding"/>
    <property type="evidence" value="ECO:0007669"/>
    <property type="project" value="InterPro"/>
</dbReference>
<dbReference type="EMBL" id="FN392319">
    <property type="protein sequence ID" value="CAY68096.1"/>
    <property type="molecule type" value="Genomic_DNA"/>
</dbReference>
<dbReference type="GO" id="GO:0003779">
    <property type="term" value="F:actin binding"/>
    <property type="evidence" value="ECO:0007669"/>
    <property type="project" value="UniProtKB-KW"/>
</dbReference>
<dbReference type="InterPro" id="IPR001589">
    <property type="entry name" value="Actinin_actin-bd_CS"/>
</dbReference>
<keyword evidence="2" id="KW-0009">Actin-binding</keyword>
<dbReference type="InParanoid" id="C4QXX3"/>
<feature type="domain" description="Calponin-homology (CH)" evidence="3">
    <location>
        <begin position="8"/>
        <end position="115"/>
    </location>
</feature>
<dbReference type="SUPFAM" id="SSF47576">
    <property type="entry name" value="Calponin-homology domain, CH-domain"/>
    <property type="match status" value="1"/>
</dbReference>
<dbReference type="HOGENOM" id="CLU_434105_0_0_1"/>
<evidence type="ECO:0000256" key="2">
    <source>
        <dbReference type="ARBA" id="ARBA00023203"/>
    </source>
</evidence>
<dbReference type="Gene3D" id="1.20.58.60">
    <property type="match status" value="1"/>
</dbReference>